<sequence>MYTHPTVLRCRRQAMILDGRKIYSRRDIARQCQMSYTTFYKLLSRYKEQGEDGLHDKKRIELEGSGPK</sequence>
<feature type="domain" description="Insertion element IS150 protein InsJ-like helix-turn-helix" evidence="1">
    <location>
        <begin position="12"/>
        <end position="59"/>
    </location>
</feature>
<accession>A0A1I6ELX9</accession>
<name>A0A1I6ELX9_9FIRM</name>
<dbReference type="RefSeq" id="WP_165608444.1">
    <property type="nucleotide sequence ID" value="NZ_FOYM01000060.1"/>
</dbReference>
<evidence type="ECO:0000259" key="1">
    <source>
        <dbReference type="Pfam" id="PF13518"/>
    </source>
</evidence>
<dbReference type="Pfam" id="PF13518">
    <property type="entry name" value="HTH_28"/>
    <property type="match status" value="1"/>
</dbReference>
<dbReference type="InterPro" id="IPR055247">
    <property type="entry name" value="InsJ-like_HTH"/>
</dbReference>
<dbReference type="EMBL" id="FOYM01000060">
    <property type="protein sequence ID" value="SFR18518.1"/>
    <property type="molecule type" value="Genomic_DNA"/>
</dbReference>
<organism evidence="2 3">
    <name type="scientific">Desulfoscipio geothermicus DSM 3669</name>
    <dbReference type="NCBI Taxonomy" id="1121426"/>
    <lineage>
        <taxon>Bacteria</taxon>
        <taxon>Bacillati</taxon>
        <taxon>Bacillota</taxon>
        <taxon>Clostridia</taxon>
        <taxon>Eubacteriales</taxon>
        <taxon>Desulfallaceae</taxon>
        <taxon>Desulfoscipio</taxon>
    </lineage>
</organism>
<reference evidence="3" key="1">
    <citation type="submission" date="2016-10" db="EMBL/GenBank/DDBJ databases">
        <authorList>
            <person name="Varghese N."/>
            <person name="Submissions S."/>
        </authorList>
    </citation>
    <scope>NUCLEOTIDE SEQUENCE [LARGE SCALE GENOMIC DNA]</scope>
    <source>
        <strain evidence="3">DSM 3669</strain>
    </source>
</reference>
<evidence type="ECO:0000313" key="3">
    <source>
        <dbReference type="Proteomes" id="UP000199584"/>
    </source>
</evidence>
<dbReference type="Proteomes" id="UP000199584">
    <property type="component" value="Unassembled WGS sequence"/>
</dbReference>
<dbReference type="STRING" id="39060.SAMN05660706_1602"/>
<evidence type="ECO:0000313" key="2">
    <source>
        <dbReference type="EMBL" id="SFR18518.1"/>
    </source>
</evidence>
<dbReference type="SUPFAM" id="SSF46689">
    <property type="entry name" value="Homeodomain-like"/>
    <property type="match status" value="1"/>
</dbReference>
<dbReference type="AlphaFoldDB" id="A0A1I6ELX9"/>
<proteinExistence type="predicted"/>
<keyword evidence="3" id="KW-1185">Reference proteome</keyword>
<dbReference type="InterPro" id="IPR009057">
    <property type="entry name" value="Homeodomain-like_sf"/>
</dbReference>
<protein>
    <submittedName>
        <fullName evidence="2">Helix-turn-helix domain-containing protein</fullName>
    </submittedName>
</protein>
<gene>
    <name evidence="2" type="ORF">SAMN05660706_1602</name>
</gene>